<keyword evidence="2" id="KW-1185">Reference proteome</keyword>
<organism evidence="1 2">
    <name type="scientific">Tanacetum coccineum</name>
    <dbReference type="NCBI Taxonomy" id="301880"/>
    <lineage>
        <taxon>Eukaryota</taxon>
        <taxon>Viridiplantae</taxon>
        <taxon>Streptophyta</taxon>
        <taxon>Embryophyta</taxon>
        <taxon>Tracheophyta</taxon>
        <taxon>Spermatophyta</taxon>
        <taxon>Magnoliopsida</taxon>
        <taxon>eudicotyledons</taxon>
        <taxon>Gunneridae</taxon>
        <taxon>Pentapetalae</taxon>
        <taxon>asterids</taxon>
        <taxon>campanulids</taxon>
        <taxon>Asterales</taxon>
        <taxon>Asteraceae</taxon>
        <taxon>Asteroideae</taxon>
        <taxon>Anthemideae</taxon>
        <taxon>Anthemidinae</taxon>
        <taxon>Tanacetum</taxon>
    </lineage>
</organism>
<evidence type="ECO:0000313" key="2">
    <source>
        <dbReference type="Proteomes" id="UP001151760"/>
    </source>
</evidence>
<reference evidence="1" key="2">
    <citation type="submission" date="2022-01" db="EMBL/GenBank/DDBJ databases">
        <authorList>
            <person name="Yamashiro T."/>
            <person name="Shiraishi A."/>
            <person name="Satake H."/>
            <person name="Nakayama K."/>
        </authorList>
    </citation>
    <scope>NUCLEOTIDE SEQUENCE</scope>
</reference>
<gene>
    <name evidence="1" type="ORF">Tco_1054761</name>
</gene>
<comment type="caution">
    <text evidence="1">The sequence shown here is derived from an EMBL/GenBank/DDBJ whole genome shotgun (WGS) entry which is preliminary data.</text>
</comment>
<name>A0ABQ5GYM3_9ASTR</name>
<evidence type="ECO:0000313" key="1">
    <source>
        <dbReference type="EMBL" id="GJT80419.1"/>
    </source>
</evidence>
<accession>A0ABQ5GYM3</accession>
<reference evidence="1" key="1">
    <citation type="journal article" date="2022" name="Int. J. Mol. Sci.">
        <title>Draft Genome of Tanacetum Coccineum: Genomic Comparison of Closely Related Tanacetum-Family Plants.</title>
        <authorList>
            <person name="Yamashiro T."/>
            <person name="Shiraishi A."/>
            <person name="Nakayama K."/>
            <person name="Satake H."/>
        </authorList>
    </citation>
    <scope>NUCLEOTIDE SEQUENCE</scope>
</reference>
<dbReference type="EMBL" id="BQNB010018989">
    <property type="protein sequence ID" value="GJT80419.1"/>
    <property type="molecule type" value="Genomic_DNA"/>
</dbReference>
<sequence length="170" mass="19419">MRSFRSASSGYSSPFLVILKSADASLMDPSKLKLSTKWPRPNYYATEIKEAQRDDGELWAIVQNVEDGKHTLSSSVMMNGAVWFREIAIKLGETRLNSVQAFHPQTDGHQRGPCTDLEDMLRFTDMSLSVNRIHMDQQKRAMRNKVIVFCEDLWKHHPGLRLPGRPKSLC</sequence>
<proteinExistence type="predicted"/>
<dbReference type="Proteomes" id="UP001151760">
    <property type="component" value="Unassembled WGS sequence"/>
</dbReference>
<protein>
    <submittedName>
        <fullName evidence="1">Uncharacterized protein</fullName>
    </submittedName>
</protein>